<feature type="non-terminal residue" evidence="17">
    <location>
        <position position="1"/>
    </location>
</feature>
<evidence type="ECO:0000256" key="4">
    <source>
        <dbReference type="ARBA" id="ARBA00022741"/>
    </source>
</evidence>
<evidence type="ECO:0000256" key="9">
    <source>
        <dbReference type="ARBA" id="ARBA00024407"/>
    </source>
</evidence>
<dbReference type="Gene3D" id="1.10.730.10">
    <property type="entry name" value="Isoleucyl-tRNA Synthetase, Domain 1"/>
    <property type="match status" value="1"/>
</dbReference>
<evidence type="ECO:0000313" key="18">
    <source>
        <dbReference type="Proteomes" id="UP000886800"/>
    </source>
</evidence>
<dbReference type="SUPFAM" id="SSF47323">
    <property type="entry name" value="Anticodon-binding domain of a subclass of class I aminoacyl-tRNA synthetases"/>
    <property type="match status" value="1"/>
</dbReference>
<keyword evidence="4" id="KW-0547">Nucleotide-binding</keyword>
<dbReference type="InterPro" id="IPR010978">
    <property type="entry name" value="tRNA-bd_arm"/>
</dbReference>
<feature type="domain" description="Valyl-tRNA synthetase tRNA-binding arm" evidence="16">
    <location>
        <begin position="674"/>
        <end position="739"/>
    </location>
</feature>
<feature type="coiled-coil region" evidence="13">
    <location>
        <begin position="672"/>
        <end position="734"/>
    </location>
</feature>
<evidence type="ECO:0000256" key="8">
    <source>
        <dbReference type="ARBA" id="ARBA00023146"/>
    </source>
</evidence>
<dbReference type="Proteomes" id="UP000886800">
    <property type="component" value="Unassembled WGS sequence"/>
</dbReference>
<dbReference type="InterPro" id="IPR002303">
    <property type="entry name" value="Valyl-tRNA_ligase"/>
</dbReference>
<dbReference type="NCBIfam" id="NF004349">
    <property type="entry name" value="PRK05729.1"/>
    <property type="match status" value="1"/>
</dbReference>
<reference evidence="17" key="2">
    <citation type="submission" date="2021-04" db="EMBL/GenBank/DDBJ databases">
        <authorList>
            <person name="Gilroy R."/>
        </authorList>
    </citation>
    <scope>NUCLEOTIDE SEQUENCE</scope>
    <source>
        <strain evidence="17">CHK188-5543</strain>
    </source>
</reference>
<comment type="caution">
    <text evidence="17">The sequence shown here is derived from an EMBL/GenBank/DDBJ whole genome shotgun (WGS) entry which is preliminary data.</text>
</comment>
<evidence type="ECO:0000259" key="15">
    <source>
        <dbReference type="Pfam" id="PF08264"/>
    </source>
</evidence>
<keyword evidence="6" id="KW-0648">Protein biosynthesis</keyword>
<dbReference type="CDD" id="cd00817">
    <property type="entry name" value="ValRS_core"/>
    <property type="match status" value="1"/>
</dbReference>
<evidence type="ECO:0000256" key="1">
    <source>
        <dbReference type="ARBA" id="ARBA00013169"/>
    </source>
</evidence>
<comment type="similarity">
    <text evidence="11">Belongs to the class-I aminoacyl-tRNA synthetase family. ValS type 1 subfamily.</text>
</comment>
<dbReference type="InterPro" id="IPR002300">
    <property type="entry name" value="aa-tRNA-synth_Ia"/>
</dbReference>
<dbReference type="NCBIfam" id="TIGR00422">
    <property type="entry name" value="valS"/>
    <property type="match status" value="1"/>
</dbReference>
<keyword evidence="2" id="KW-0963">Cytoplasm</keyword>
<dbReference type="GO" id="GO:0006438">
    <property type="term" value="P:valyl-tRNA aminoacylation"/>
    <property type="evidence" value="ECO:0007669"/>
    <property type="project" value="UniProtKB-UniRule"/>
</dbReference>
<dbReference type="PANTHER" id="PTHR11946:SF93">
    <property type="entry name" value="VALINE--TRNA LIGASE, CHLOROPLASTIC_MITOCHONDRIAL 2"/>
    <property type="match status" value="1"/>
</dbReference>
<dbReference type="Pfam" id="PF00133">
    <property type="entry name" value="tRNA-synt_1"/>
    <property type="match status" value="1"/>
</dbReference>
<evidence type="ECO:0000313" key="17">
    <source>
        <dbReference type="EMBL" id="HIX66001.1"/>
    </source>
</evidence>
<accession>A0A9D1WSF5</accession>
<evidence type="ECO:0000256" key="11">
    <source>
        <dbReference type="ARBA" id="ARBA00060830"/>
    </source>
</evidence>
<dbReference type="FunFam" id="3.90.740.10:FF:000008">
    <property type="entry name" value="Valine--tRNA ligase, mitochondrial"/>
    <property type="match status" value="1"/>
</dbReference>
<dbReference type="AlphaFoldDB" id="A0A9D1WSF5"/>
<evidence type="ECO:0000256" key="2">
    <source>
        <dbReference type="ARBA" id="ARBA00022490"/>
    </source>
</evidence>
<evidence type="ECO:0000256" key="3">
    <source>
        <dbReference type="ARBA" id="ARBA00022598"/>
    </source>
</evidence>
<dbReference type="InterPro" id="IPR033705">
    <property type="entry name" value="Anticodon_Ia_Val"/>
</dbReference>
<dbReference type="InterPro" id="IPR014729">
    <property type="entry name" value="Rossmann-like_a/b/a_fold"/>
</dbReference>
<dbReference type="Gene3D" id="3.40.50.620">
    <property type="entry name" value="HUPs"/>
    <property type="match status" value="2"/>
</dbReference>
<evidence type="ECO:0000259" key="16">
    <source>
        <dbReference type="Pfam" id="PF10458"/>
    </source>
</evidence>
<evidence type="ECO:0000256" key="10">
    <source>
        <dbReference type="ARBA" id="ARBA00047552"/>
    </source>
</evidence>
<dbReference type="GO" id="GO:0005524">
    <property type="term" value="F:ATP binding"/>
    <property type="evidence" value="ECO:0007669"/>
    <property type="project" value="UniProtKB-KW"/>
</dbReference>
<dbReference type="GO" id="GO:0004832">
    <property type="term" value="F:valine-tRNA ligase activity"/>
    <property type="evidence" value="ECO:0007669"/>
    <property type="project" value="UniProtKB-UniRule"/>
</dbReference>
<dbReference type="FunFam" id="3.90.740.10:FF:000010">
    <property type="entry name" value="Valine--tRNA ligase"/>
    <property type="match status" value="1"/>
</dbReference>
<dbReference type="PRINTS" id="PR00986">
    <property type="entry name" value="TRNASYNTHVAL"/>
</dbReference>
<feature type="domain" description="Methionyl/Valyl/Leucyl/Isoleucyl-tRNA synthetase anticodon-binding" evidence="15">
    <location>
        <begin position="473"/>
        <end position="620"/>
    </location>
</feature>
<evidence type="ECO:0000256" key="13">
    <source>
        <dbReference type="SAM" id="Coils"/>
    </source>
</evidence>
<evidence type="ECO:0000256" key="6">
    <source>
        <dbReference type="ARBA" id="ARBA00022917"/>
    </source>
</evidence>
<keyword evidence="7 13" id="KW-0175">Coiled coil</keyword>
<dbReference type="GO" id="GO:0002161">
    <property type="term" value="F:aminoacyl-tRNA deacylase activity"/>
    <property type="evidence" value="ECO:0007669"/>
    <property type="project" value="InterPro"/>
</dbReference>
<keyword evidence="8" id="KW-0030">Aminoacyl-tRNA synthetase</keyword>
<dbReference type="Pfam" id="PF08264">
    <property type="entry name" value="Anticodon_1"/>
    <property type="match status" value="1"/>
</dbReference>
<organism evidence="17 18">
    <name type="scientific">Candidatus Anaerotruncus excrementipullorum</name>
    <dbReference type="NCBI Taxonomy" id="2838465"/>
    <lineage>
        <taxon>Bacteria</taxon>
        <taxon>Bacillati</taxon>
        <taxon>Bacillota</taxon>
        <taxon>Clostridia</taxon>
        <taxon>Eubacteriales</taxon>
        <taxon>Oscillospiraceae</taxon>
        <taxon>Anaerotruncus</taxon>
    </lineage>
</organism>
<dbReference type="SUPFAM" id="SSF52374">
    <property type="entry name" value="Nucleotidylyl transferase"/>
    <property type="match status" value="1"/>
</dbReference>
<dbReference type="SUPFAM" id="SSF46589">
    <property type="entry name" value="tRNA-binding arm"/>
    <property type="match status" value="1"/>
</dbReference>
<dbReference type="CDD" id="cd07962">
    <property type="entry name" value="Anticodon_Ia_Val"/>
    <property type="match status" value="1"/>
</dbReference>
<dbReference type="InterPro" id="IPR037118">
    <property type="entry name" value="Val-tRNA_synth_C_sf"/>
</dbReference>
<feature type="domain" description="Aminoacyl-tRNA synthetase class Ia" evidence="14">
    <location>
        <begin position="1"/>
        <end position="430"/>
    </location>
</feature>
<dbReference type="InterPro" id="IPR019499">
    <property type="entry name" value="Val-tRNA_synth_tRNA-bd"/>
</dbReference>
<proteinExistence type="inferred from homology"/>
<protein>
    <recommendedName>
        <fullName evidence="9 12">Valine--tRNA ligase</fullName>
        <ecNumber evidence="1 12">6.1.1.9</ecNumber>
    </recommendedName>
</protein>
<evidence type="ECO:0000256" key="7">
    <source>
        <dbReference type="ARBA" id="ARBA00023054"/>
    </source>
</evidence>
<dbReference type="PANTHER" id="PTHR11946">
    <property type="entry name" value="VALYL-TRNA SYNTHETASES"/>
    <property type="match status" value="1"/>
</dbReference>
<keyword evidence="3 17" id="KW-0436">Ligase</keyword>
<evidence type="ECO:0000256" key="5">
    <source>
        <dbReference type="ARBA" id="ARBA00022840"/>
    </source>
</evidence>
<dbReference type="InterPro" id="IPR009008">
    <property type="entry name" value="Val/Leu/Ile-tRNA-synth_edit"/>
</dbReference>
<dbReference type="FunFam" id="1.10.287.380:FF:000001">
    <property type="entry name" value="Valine--tRNA ligase"/>
    <property type="match status" value="1"/>
</dbReference>
<dbReference type="GO" id="GO:0005829">
    <property type="term" value="C:cytosol"/>
    <property type="evidence" value="ECO:0007669"/>
    <property type="project" value="TreeGrafter"/>
</dbReference>
<dbReference type="Gene3D" id="3.90.740.10">
    <property type="entry name" value="Valyl/Leucyl/Isoleucyl-tRNA synthetase, editing domain"/>
    <property type="match status" value="2"/>
</dbReference>
<name>A0A9D1WSF5_9FIRM</name>
<reference evidence="17" key="1">
    <citation type="journal article" date="2021" name="PeerJ">
        <title>Extensive microbial diversity within the chicken gut microbiome revealed by metagenomics and culture.</title>
        <authorList>
            <person name="Gilroy R."/>
            <person name="Ravi A."/>
            <person name="Getino M."/>
            <person name="Pursley I."/>
            <person name="Horton D.L."/>
            <person name="Alikhan N.F."/>
            <person name="Baker D."/>
            <person name="Gharbi K."/>
            <person name="Hall N."/>
            <person name="Watson M."/>
            <person name="Adriaenssens E.M."/>
            <person name="Foster-Nyarko E."/>
            <person name="Jarju S."/>
            <person name="Secka A."/>
            <person name="Antonio M."/>
            <person name="Oren A."/>
            <person name="Chaudhuri R.R."/>
            <person name="La Ragione R."/>
            <person name="Hildebrand F."/>
            <person name="Pallen M.J."/>
        </authorList>
    </citation>
    <scope>NUCLEOTIDE SEQUENCE</scope>
    <source>
        <strain evidence="17">CHK188-5543</strain>
    </source>
</reference>
<evidence type="ECO:0000259" key="14">
    <source>
        <dbReference type="Pfam" id="PF00133"/>
    </source>
</evidence>
<dbReference type="SUPFAM" id="SSF50677">
    <property type="entry name" value="ValRS/IleRS/LeuRS editing domain"/>
    <property type="match status" value="1"/>
</dbReference>
<dbReference type="FunFam" id="3.40.50.620:FF:000098">
    <property type="entry name" value="Valine--tRNA ligase"/>
    <property type="match status" value="1"/>
</dbReference>
<dbReference type="Gene3D" id="1.10.287.380">
    <property type="entry name" value="Valyl-tRNA synthetase, C-terminal domain"/>
    <property type="match status" value="1"/>
</dbReference>
<keyword evidence="5" id="KW-0067">ATP-binding</keyword>
<sequence length="739" mass="84050">LGSSCDWERERFTLDEGCSRAVREVFVSLYEKGLIYRGERIVNWCPHCLSTISDIEVEYAERDGFFWHINYPIVGSDEVLEIATTRPETMLGDTAVAVHPQDKRYQHLIGKKVLLPLVGREIPIIADEYVEMDFGTGVVKITPAHDPNDFEVGLRHNLPVINVMNADATINENGGRYCGMTREACRKAIVADLEAGGYLKYTEPYKHNVGSCYRCGTIIEPRVSKQWFVKMEPLAKPAVEAVRDGRTKFVPERFEKIYFNWMENIKDWCISRQLWWGHRIPAWYCADCGELIVSRQDPDRCPHCGGTHLEQDPDTLDTWFSSALWPFSTLGWPDQTPELKKFYPTDTLVTGYDIIFFWVARMIFSGLEQMGEVPFKTVLIHGLVRDAQGRKMSKSLGNGIDPLQIIGQYGADALRFTLATGNAPGNDMRFSDEKVNASRNFANKLWNANRFLLMNLSDQVEQVQLPGQLAVEDRWVLSKYNTLVREVTENLEKFELGMAVQKLYDFIWDILCDWYIELCKTRLQAGGETSLAAQQVLCYVMEGTLRLLHPFMPFITEEIWQALPHQGESIMVAPWPVYREELNFAQEEASFEKVMQAIRAIRARRGEMNVPPSRKARVYIATAEPETFRQGVPFIQRLAFASQVEIGESFSVEGAVQVVTDGARISIPMEELVDLEKERARLNKELAACEKEIAALSGKLANEKFVSKAPANVVEAERQKLQKAQERLGKIQESLSALG</sequence>
<evidence type="ECO:0000256" key="12">
    <source>
        <dbReference type="NCBIfam" id="TIGR00422"/>
    </source>
</evidence>
<dbReference type="InterPro" id="IPR013155">
    <property type="entry name" value="M/V/L/I-tRNA-synth_anticd-bd"/>
</dbReference>
<dbReference type="Pfam" id="PF10458">
    <property type="entry name" value="Val_tRNA-synt_C"/>
    <property type="match status" value="1"/>
</dbReference>
<comment type="catalytic activity">
    <reaction evidence="10">
        <text>tRNA(Val) + L-valine + ATP = L-valyl-tRNA(Val) + AMP + diphosphate</text>
        <dbReference type="Rhea" id="RHEA:10704"/>
        <dbReference type="Rhea" id="RHEA-COMP:9672"/>
        <dbReference type="Rhea" id="RHEA-COMP:9708"/>
        <dbReference type="ChEBI" id="CHEBI:30616"/>
        <dbReference type="ChEBI" id="CHEBI:33019"/>
        <dbReference type="ChEBI" id="CHEBI:57762"/>
        <dbReference type="ChEBI" id="CHEBI:78442"/>
        <dbReference type="ChEBI" id="CHEBI:78537"/>
        <dbReference type="ChEBI" id="CHEBI:456215"/>
        <dbReference type="EC" id="6.1.1.9"/>
    </reaction>
</comment>
<dbReference type="FunFam" id="1.10.730.10:FF:000014">
    <property type="entry name" value="Valine--tRNA ligase"/>
    <property type="match status" value="1"/>
</dbReference>
<dbReference type="EC" id="6.1.1.9" evidence="1 12"/>
<dbReference type="EMBL" id="DXES01000155">
    <property type="protein sequence ID" value="HIX66001.1"/>
    <property type="molecule type" value="Genomic_DNA"/>
</dbReference>
<dbReference type="InterPro" id="IPR009080">
    <property type="entry name" value="tRNAsynth_Ia_anticodon-bd"/>
</dbReference>
<gene>
    <name evidence="17" type="ORF">H9736_07100</name>
</gene>